<comment type="cofactor">
    <cofactor evidence="4">
        <name>Zn(2+)</name>
        <dbReference type="ChEBI" id="CHEBI:29105"/>
    </cofactor>
</comment>
<sequence length="333" mass="36230">MKAYVLKEPGVLELINTEARKPDTGEVQIKTRACGICGTDFHAYNGKHLAVKYPVIPGHEFSGVITSIGEGVKSFMPGDRVVVDPNITCGQCEYCKGGKENFCENIKTVGINYPGGYGEYVTVPEKVVYKIPDTMSFEAAAIVEPVACIIHAFDNTHVPLGGSAIISGTGFIGLAFLQILKGMGYYPVYTMDTNPTRNLLAKKYGSDKIYTGIDDLMESDIIGKANVVVEATGSNSILSKTIDMASPSGKIFAFSVYPPGEKIEIESNKIYSKEISIFGDFVNPYTMRKAINMISSGLIDYSGMEDPVIKINDIGNLFQSGKRNFIKPLISYE</sequence>
<keyword evidence="1 4" id="KW-0479">Metal-binding</keyword>
<dbReference type="PANTHER" id="PTHR43401:SF2">
    <property type="entry name" value="L-THREONINE 3-DEHYDROGENASE"/>
    <property type="match status" value="1"/>
</dbReference>
<dbReference type="GO" id="GO:0008270">
    <property type="term" value="F:zinc ion binding"/>
    <property type="evidence" value="ECO:0007669"/>
    <property type="project" value="InterPro"/>
</dbReference>
<organism evidence="6 7">
    <name type="scientific">Ferroplasma acidiphilum</name>
    <dbReference type="NCBI Taxonomy" id="74969"/>
    <lineage>
        <taxon>Archaea</taxon>
        <taxon>Methanobacteriati</taxon>
        <taxon>Thermoplasmatota</taxon>
        <taxon>Thermoplasmata</taxon>
        <taxon>Thermoplasmatales</taxon>
        <taxon>Ferroplasmaceae</taxon>
        <taxon>Ferroplasma</taxon>
    </lineage>
</organism>
<feature type="domain" description="Enoyl reductase (ER)" evidence="5">
    <location>
        <begin position="10"/>
        <end position="299"/>
    </location>
</feature>
<dbReference type="SMART" id="SM00829">
    <property type="entry name" value="PKS_ER"/>
    <property type="match status" value="1"/>
</dbReference>
<dbReference type="SUPFAM" id="SSF50129">
    <property type="entry name" value="GroES-like"/>
    <property type="match status" value="1"/>
</dbReference>
<dbReference type="SUPFAM" id="SSF51735">
    <property type="entry name" value="NAD(P)-binding Rossmann-fold domains"/>
    <property type="match status" value="1"/>
</dbReference>
<dbReference type="InterPro" id="IPR013154">
    <property type="entry name" value="ADH-like_N"/>
</dbReference>
<gene>
    <name evidence="6" type="ORF">FAD_1748</name>
</gene>
<evidence type="ECO:0000259" key="5">
    <source>
        <dbReference type="SMART" id="SM00829"/>
    </source>
</evidence>
<dbReference type="GO" id="GO:0030554">
    <property type="term" value="F:adenyl nucleotide binding"/>
    <property type="evidence" value="ECO:0007669"/>
    <property type="project" value="UniProtKB-ARBA"/>
</dbReference>
<dbReference type="InterPro" id="IPR036291">
    <property type="entry name" value="NAD(P)-bd_dom_sf"/>
</dbReference>
<keyword evidence="3" id="KW-0560">Oxidoreductase</keyword>
<proteinExistence type="inferred from homology"/>
<evidence type="ECO:0000256" key="4">
    <source>
        <dbReference type="RuleBase" id="RU361277"/>
    </source>
</evidence>
<keyword evidence="7" id="KW-1185">Reference proteome</keyword>
<dbReference type="Pfam" id="PF00107">
    <property type="entry name" value="ADH_zinc_N"/>
    <property type="match status" value="1"/>
</dbReference>
<dbReference type="GO" id="GO:0051262">
    <property type="term" value="P:protein tetramerization"/>
    <property type="evidence" value="ECO:0007669"/>
    <property type="project" value="UniProtKB-ARBA"/>
</dbReference>
<evidence type="ECO:0000256" key="3">
    <source>
        <dbReference type="ARBA" id="ARBA00023002"/>
    </source>
</evidence>
<evidence type="ECO:0000256" key="1">
    <source>
        <dbReference type="ARBA" id="ARBA00022723"/>
    </source>
</evidence>
<dbReference type="InterPro" id="IPR002328">
    <property type="entry name" value="ADH_Zn_CS"/>
</dbReference>
<dbReference type="OrthoDB" id="75495at2157"/>
<dbReference type="InterPro" id="IPR050129">
    <property type="entry name" value="Zn_alcohol_dh"/>
</dbReference>
<dbReference type="Gene3D" id="3.90.180.10">
    <property type="entry name" value="Medium-chain alcohol dehydrogenases, catalytic domain"/>
    <property type="match status" value="1"/>
</dbReference>
<dbReference type="Proteomes" id="UP000192050">
    <property type="component" value="Chromosome"/>
</dbReference>
<dbReference type="GeneID" id="31677239"/>
<evidence type="ECO:0000256" key="2">
    <source>
        <dbReference type="ARBA" id="ARBA00022833"/>
    </source>
</evidence>
<dbReference type="Pfam" id="PF08240">
    <property type="entry name" value="ADH_N"/>
    <property type="match status" value="1"/>
</dbReference>
<dbReference type="InterPro" id="IPR011032">
    <property type="entry name" value="GroES-like_sf"/>
</dbReference>
<dbReference type="GO" id="GO:0016616">
    <property type="term" value="F:oxidoreductase activity, acting on the CH-OH group of donors, NAD or NADP as acceptor"/>
    <property type="evidence" value="ECO:0007669"/>
    <property type="project" value="UniProtKB-ARBA"/>
</dbReference>
<name>A0A1V0N641_9ARCH</name>
<evidence type="ECO:0000313" key="6">
    <source>
        <dbReference type="EMBL" id="ARD85587.1"/>
    </source>
</evidence>
<dbReference type="KEGG" id="fai:FAD_1748"/>
<dbReference type="PROSITE" id="PS00059">
    <property type="entry name" value="ADH_ZINC"/>
    <property type="match status" value="1"/>
</dbReference>
<dbReference type="GO" id="GO:0043168">
    <property type="term" value="F:anion binding"/>
    <property type="evidence" value="ECO:0007669"/>
    <property type="project" value="UniProtKB-ARBA"/>
</dbReference>
<protein>
    <submittedName>
        <fullName evidence="6">Zinc-dependent dehydrogenase</fullName>
    </submittedName>
</protein>
<dbReference type="GO" id="GO:0044281">
    <property type="term" value="P:small molecule metabolic process"/>
    <property type="evidence" value="ECO:0007669"/>
    <property type="project" value="UniProtKB-ARBA"/>
</dbReference>
<comment type="similarity">
    <text evidence="4">Belongs to the zinc-containing alcohol dehydrogenase family.</text>
</comment>
<dbReference type="PANTHER" id="PTHR43401">
    <property type="entry name" value="L-THREONINE 3-DEHYDROGENASE"/>
    <property type="match status" value="1"/>
</dbReference>
<dbReference type="InterPro" id="IPR020843">
    <property type="entry name" value="ER"/>
</dbReference>
<evidence type="ECO:0000313" key="7">
    <source>
        <dbReference type="Proteomes" id="UP000192050"/>
    </source>
</evidence>
<dbReference type="RefSeq" id="WP_019841519.1">
    <property type="nucleotide sequence ID" value="NZ_CP015363.1"/>
</dbReference>
<accession>A0A1V0N641</accession>
<dbReference type="STRING" id="74969.FAD_1748"/>
<dbReference type="EMBL" id="CP015363">
    <property type="protein sequence ID" value="ARD85587.1"/>
    <property type="molecule type" value="Genomic_DNA"/>
</dbReference>
<dbReference type="AlphaFoldDB" id="A0A1V0N641"/>
<keyword evidence="2 4" id="KW-0862">Zinc</keyword>
<reference evidence="6 7" key="1">
    <citation type="submission" date="2011-10" db="EMBL/GenBank/DDBJ databases">
        <title>Metabolic and evolutionary patterns in the extreme acidophile Ferroplasma acidiphilum.</title>
        <authorList>
            <person name="Golyshina O.V."/>
            <person name="Kozyavkin S.A."/>
            <person name="Tatusov R.L."/>
            <person name="Slesarev A.I."/>
            <person name="Golyshin P.N."/>
        </authorList>
    </citation>
    <scope>NUCLEOTIDE SEQUENCE [LARGE SCALE GENOMIC DNA]</scope>
    <source>
        <strain evidence="7">Y</strain>
    </source>
</reference>
<dbReference type="Gene3D" id="3.40.50.720">
    <property type="entry name" value="NAD(P)-binding Rossmann-like Domain"/>
    <property type="match status" value="1"/>
</dbReference>
<dbReference type="InterPro" id="IPR013149">
    <property type="entry name" value="ADH-like_C"/>
</dbReference>
<dbReference type="GeneID" id="16025023"/>